<evidence type="ECO:0000256" key="4">
    <source>
        <dbReference type="ARBA" id="ARBA00022517"/>
    </source>
</evidence>
<dbReference type="EMBL" id="REFJ01000002">
    <property type="protein sequence ID" value="RMA81083.1"/>
    <property type="molecule type" value="Genomic_DNA"/>
</dbReference>
<comment type="caution">
    <text evidence="6">The sequence shown here is derived from an EMBL/GenBank/DDBJ whole genome shotgun (WGS) entry which is preliminary data.</text>
</comment>
<protein>
    <recommendedName>
        <fullName evidence="3">Large ribosomal RNA subunit accumulation protein YceD</fullName>
    </recommendedName>
    <alternativeName>
        <fullName evidence="5">23S rRNA accumulation protein YceD</fullName>
    </alternativeName>
</protein>
<sequence length="173" mass="19657">MNRQLPDHVDGRKMADHDVCLEGFVPVAKLERLDTMTREAGDLLPVTATFRRNEARHRWLRLEMRSELTIECQRCLEGYRYPIEVDCEVMLVRDDEIAKIVPRHVEPVVLDDDAVSIWEVLSDEILLVLPQVSQHDVAHCQGSASFELGPGKADASVELDVENPFSVLAKLKK</sequence>
<evidence type="ECO:0000256" key="3">
    <source>
        <dbReference type="ARBA" id="ARBA00015716"/>
    </source>
</evidence>
<organism evidence="6 7">
    <name type="scientific">Umboniibacter marinipuniceus</name>
    <dbReference type="NCBI Taxonomy" id="569599"/>
    <lineage>
        <taxon>Bacteria</taxon>
        <taxon>Pseudomonadati</taxon>
        <taxon>Pseudomonadota</taxon>
        <taxon>Gammaproteobacteria</taxon>
        <taxon>Cellvibrionales</taxon>
        <taxon>Cellvibrionaceae</taxon>
        <taxon>Umboniibacter</taxon>
    </lineage>
</organism>
<accession>A0A3M0A7M9</accession>
<proteinExistence type="inferred from homology"/>
<name>A0A3M0A7M9_9GAMM</name>
<keyword evidence="4" id="KW-0690">Ribosome biogenesis</keyword>
<evidence type="ECO:0000256" key="5">
    <source>
        <dbReference type="ARBA" id="ARBA00031841"/>
    </source>
</evidence>
<comment type="similarity">
    <text evidence="2">Belongs to the DUF177 domain family.</text>
</comment>
<dbReference type="GO" id="GO:0005829">
    <property type="term" value="C:cytosol"/>
    <property type="evidence" value="ECO:0007669"/>
    <property type="project" value="TreeGrafter"/>
</dbReference>
<dbReference type="AlphaFoldDB" id="A0A3M0A7M9"/>
<dbReference type="PANTHER" id="PTHR38099">
    <property type="entry name" value="LARGE RIBOSOMAL RNA SUBUNIT ACCUMULATION PROTEIN YCED"/>
    <property type="match status" value="1"/>
</dbReference>
<comment type="function">
    <text evidence="1">Plays a role in synthesis, processing and/or stability of 23S rRNA.</text>
</comment>
<dbReference type="InterPro" id="IPR039255">
    <property type="entry name" value="YceD_bac"/>
</dbReference>
<keyword evidence="7" id="KW-1185">Reference proteome</keyword>
<dbReference type="PANTHER" id="PTHR38099:SF1">
    <property type="entry name" value="LARGE RIBOSOMAL RNA SUBUNIT ACCUMULATION PROTEIN YCED"/>
    <property type="match status" value="1"/>
</dbReference>
<dbReference type="Pfam" id="PF02620">
    <property type="entry name" value="YceD"/>
    <property type="match status" value="1"/>
</dbReference>
<evidence type="ECO:0000313" key="7">
    <source>
        <dbReference type="Proteomes" id="UP000267187"/>
    </source>
</evidence>
<evidence type="ECO:0000313" key="6">
    <source>
        <dbReference type="EMBL" id="RMA81083.1"/>
    </source>
</evidence>
<reference evidence="6 7" key="1">
    <citation type="submission" date="2018-10" db="EMBL/GenBank/DDBJ databases">
        <title>Genomic Encyclopedia of Type Strains, Phase IV (KMG-IV): sequencing the most valuable type-strain genomes for metagenomic binning, comparative biology and taxonomic classification.</title>
        <authorList>
            <person name="Goeker M."/>
        </authorList>
    </citation>
    <scope>NUCLEOTIDE SEQUENCE [LARGE SCALE GENOMIC DNA]</scope>
    <source>
        <strain evidence="6 7">DSM 25080</strain>
    </source>
</reference>
<evidence type="ECO:0000256" key="1">
    <source>
        <dbReference type="ARBA" id="ARBA00002868"/>
    </source>
</evidence>
<gene>
    <name evidence="6" type="ORF">DFR27_0877</name>
</gene>
<dbReference type="Proteomes" id="UP000267187">
    <property type="component" value="Unassembled WGS sequence"/>
</dbReference>
<dbReference type="InterPro" id="IPR003772">
    <property type="entry name" value="YceD"/>
</dbReference>
<evidence type="ECO:0000256" key="2">
    <source>
        <dbReference type="ARBA" id="ARBA00010740"/>
    </source>
</evidence>
<dbReference type="GO" id="GO:0042254">
    <property type="term" value="P:ribosome biogenesis"/>
    <property type="evidence" value="ECO:0007669"/>
    <property type="project" value="UniProtKB-KW"/>
</dbReference>